<dbReference type="GO" id="GO:0022857">
    <property type="term" value="F:transmembrane transporter activity"/>
    <property type="evidence" value="ECO:0007669"/>
    <property type="project" value="InterPro"/>
</dbReference>
<reference evidence="5 6" key="1">
    <citation type="submission" date="2020-04" db="EMBL/GenBank/DDBJ databases">
        <title>Hymenobacter polaris sp. nov., isolated from Arctic soil.</title>
        <authorList>
            <person name="Dahal R.H."/>
        </authorList>
    </citation>
    <scope>NUCLEOTIDE SEQUENCE [LARGE SCALE GENOMIC DNA]</scope>
    <source>
        <strain evidence="5 6">RP-2-7</strain>
    </source>
</reference>
<evidence type="ECO:0000256" key="2">
    <source>
        <dbReference type="ARBA" id="ARBA00022741"/>
    </source>
</evidence>
<dbReference type="SMART" id="SM00382">
    <property type="entry name" value="AAA"/>
    <property type="match status" value="1"/>
</dbReference>
<accession>A0A7Y0AEE5</accession>
<dbReference type="InterPro" id="IPR008995">
    <property type="entry name" value="Mo/tungstate-bd_C_term_dom"/>
</dbReference>
<name>A0A7Y0AEE5_9BACT</name>
<evidence type="ECO:0000256" key="3">
    <source>
        <dbReference type="ARBA" id="ARBA00022840"/>
    </source>
</evidence>
<dbReference type="Pfam" id="PF00005">
    <property type="entry name" value="ABC_tran"/>
    <property type="match status" value="1"/>
</dbReference>
<proteinExistence type="predicted"/>
<keyword evidence="2" id="KW-0547">Nucleotide-binding</keyword>
<dbReference type="InterPro" id="IPR050093">
    <property type="entry name" value="ABC_SmlMolc_Importer"/>
</dbReference>
<evidence type="ECO:0000313" key="6">
    <source>
        <dbReference type="Proteomes" id="UP000559626"/>
    </source>
</evidence>
<dbReference type="SUPFAM" id="SSF50331">
    <property type="entry name" value="MOP-like"/>
    <property type="match status" value="1"/>
</dbReference>
<dbReference type="GO" id="GO:0005524">
    <property type="term" value="F:ATP binding"/>
    <property type="evidence" value="ECO:0007669"/>
    <property type="project" value="UniProtKB-KW"/>
</dbReference>
<dbReference type="AlphaFoldDB" id="A0A7Y0AEE5"/>
<evidence type="ECO:0000259" key="4">
    <source>
        <dbReference type="PROSITE" id="PS50893"/>
    </source>
</evidence>
<keyword evidence="6" id="KW-1185">Reference proteome</keyword>
<protein>
    <submittedName>
        <fullName evidence="5">ABC transporter ATP-binding protein</fullName>
    </submittedName>
</protein>
<dbReference type="Gene3D" id="3.40.50.300">
    <property type="entry name" value="P-loop containing nucleotide triphosphate hydrolases"/>
    <property type="match status" value="1"/>
</dbReference>
<dbReference type="InterPro" id="IPR017871">
    <property type="entry name" value="ABC_transporter-like_CS"/>
</dbReference>
<dbReference type="InterPro" id="IPR003439">
    <property type="entry name" value="ABC_transporter-like_ATP-bd"/>
</dbReference>
<dbReference type="Pfam" id="PF08402">
    <property type="entry name" value="TOBE_2"/>
    <property type="match status" value="1"/>
</dbReference>
<keyword evidence="3 5" id="KW-0067">ATP-binding</keyword>
<dbReference type="GO" id="GO:0016887">
    <property type="term" value="F:ATP hydrolysis activity"/>
    <property type="evidence" value="ECO:0007669"/>
    <property type="project" value="InterPro"/>
</dbReference>
<gene>
    <name evidence="5" type="ORF">HHL22_11350</name>
</gene>
<dbReference type="InterPro" id="IPR003593">
    <property type="entry name" value="AAA+_ATPase"/>
</dbReference>
<sequence length="331" mass="35252">MTSAAPLLLVTNLSLAEQGVQVLAPLSFELAAGQRLAVVGASGAGKSTLLQLLAGLVQPSTGDVRVAGRRVMRPADALVPGHPGVAYLSQKSDLPRFLRVEQVLRYASQRPAAETQRLLVLCRIAHLLPRKTHELSGGEQQRVALARLLLGSPRLLLLDEPFSNLDRGHKRELQQVLEDVGSQLAITSVLVSHDATDTLGWADELLVLHRGRVVQRGTPQQLYQQPANAYVGGLLGDFSLLHGPDRPDQATAALATALLLRPEQLRLTRSKTAGQPGRVRAVRYQGGYYEVEVQLAASVVRVPASAPLAVGAACTVALAAPGWPVPLADGE</sequence>
<dbReference type="PROSITE" id="PS50893">
    <property type="entry name" value="ABC_TRANSPORTER_2"/>
    <property type="match status" value="1"/>
</dbReference>
<dbReference type="GO" id="GO:0043190">
    <property type="term" value="C:ATP-binding cassette (ABC) transporter complex"/>
    <property type="evidence" value="ECO:0007669"/>
    <property type="project" value="InterPro"/>
</dbReference>
<dbReference type="PANTHER" id="PTHR42781:SF4">
    <property type="entry name" value="SPERMIDINE_PUTRESCINE IMPORT ATP-BINDING PROTEIN POTA"/>
    <property type="match status" value="1"/>
</dbReference>
<dbReference type="EMBL" id="JABBGH010000002">
    <property type="protein sequence ID" value="NML65799.1"/>
    <property type="molecule type" value="Genomic_DNA"/>
</dbReference>
<dbReference type="InterPro" id="IPR027417">
    <property type="entry name" value="P-loop_NTPase"/>
</dbReference>
<dbReference type="SUPFAM" id="SSF52540">
    <property type="entry name" value="P-loop containing nucleoside triphosphate hydrolases"/>
    <property type="match status" value="1"/>
</dbReference>
<dbReference type="Proteomes" id="UP000559626">
    <property type="component" value="Unassembled WGS sequence"/>
</dbReference>
<evidence type="ECO:0000256" key="1">
    <source>
        <dbReference type="ARBA" id="ARBA00022448"/>
    </source>
</evidence>
<dbReference type="PROSITE" id="PS00211">
    <property type="entry name" value="ABC_TRANSPORTER_1"/>
    <property type="match status" value="1"/>
</dbReference>
<organism evidence="5 6">
    <name type="scientific">Hymenobacter polaris</name>
    <dbReference type="NCBI Taxonomy" id="2682546"/>
    <lineage>
        <taxon>Bacteria</taxon>
        <taxon>Pseudomonadati</taxon>
        <taxon>Bacteroidota</taxon>
        <taxon>Cytophagia</taxon>
        <taxon>Cytophagales</taxon>
        <taxon>Hymenobacteraceae</taxon>
        <taxon>Hymenobacter</taxon>
    </lineage>
</organism>
<comment type="caution">
    <text evidence="5">The sequence shown here is derived from an EMBL/GenBank/DDBJ whole genome shotgun (WGS) entry which is preliminary data.</text>
</comment>
<dbReference type="InterPro" id="IPR013611">
    <property type="entry name" value="Transp-assoc_OB_typ2"/>
</dbReference>
<dbReference type="RefSeq" id="WP_169531354.1">
    <property type="nucleotide sequence ID" value="NZ_JABBGH010000002.1"/>
</dbReference>
<evidence type="ECO:0000313" key="5">
    <source>
        <dbReference type="EMBL" id="NML65799.1"/>
    </source>
</evidence>
<dbReference type="PANTHER" id="PTHR42781">
    <property type="entry name" value="SPERMIDINE/PUTRESCINE IMPORT ATP-BINDING PROTEIN POTA"/>
    <property type="match status" value="1"/>
</dbReference>
<keyword evidence="1" id="KW-0813">Transport</keyword>
<feature type="domain" description="ABC transporter" evidence="4">
    <location>
        <begin position="8"/>
        <end position="235"/>
    </location>
</feature>